<name>A0A6H1Q0J4_9PROT</name>
<keyword evidence="13" id="KW-1185">Reference proteome</keyword>
<dbReference type="InterPro" id="IPR023631">
    <property type="entry name" value="Amidase_dom"/>
</dbReference>
<proteinExistence type="inferred from homology"/>
<sequence>MSDITSLTLTELVKNIKDKKISSEETTKAFIDRGEKSRDLNAYITEDFSNALLKAKNFDQKPNFDLKLPGVPIAVKDLFCTKDVKTTAGSKILNNFIPPYESTVTQNIWNEGGILLGKLNCDEFAMGSSNETSFFGNVQSPIDKSLVPGGSSGGSASALAANLTPITIGTDTGGSIRQPASFTGTVGLKPTYGSCSRYGIVAFASSLDQAGPMSKDVKDCALLQEIISTYDEKDSTSIDFKRNEYSKELTNNIKGKKIGIPKEYRIDGMPKEIEDLWTEGIEYVKDCGAEIVEISLPHTNYALPTYYIVAPAEASSNLARYDGVKYGFRSKGENLIDMYEKTRSEGFGSEVQRRIMIGTYVLSSGYYDAYYLKAQKVRKLIKNDFDEAYKKVDAILTPSTPSAAFKIGEKTNDPVSMYLNDIFTVPVNLAGLPAISIPAGVDTKGYPLGLQIIGKAFDEQNILNIAYAMEEKIQFNNKITDWWIK</sequence>
<keyword evidence="8 10" id="KW-0648">Protein biosynthesis</keyword>
<evidence type="ECO:0000256" key="9">
    <source>
        <dbReference type="ARBA" id="ARBA00047407"/>
    </source>
</evidence>
<evidence type="ECO:0000256" key="10">
    <source>
        <dbReference type="HAMAP-Rule" id="MF_00120"/>
    </source>
</evidence>
<reference evidence="12 13" key="1">
    <citation type="journal article" date="2020" name="Nat. Microbiol.">
        <title>Lysogenic host-virus interactions in SAR11 marine bacteria.</title>
        <authorList>
            <person name="Morris R.M."/>
            <person name="Cain K.R."/>
            <person name="Hvorecny K.L."/>
            <person name="Kollman J.M."/>
        </authorList>
    </citation>
    <scope>NUCLEOTIDE SEQUENCE [LARGE SCALE GENOMIC DNA]</scope>
    <source>
        <strain evidence="12 13">NP1</strain>
    </source>
</reference>
<gene>
    <name evidence="10 12" type="primary">gatA</name>
    <name evidence="12" type="ORF">E5R92_00645</name>
</gene>
<dbReference type="InterPro" id="IPR004412">
    <property type="entry name" value="GatA"/>
</dbReference>
<evidence type="ECO:0000256" key="1">
    <source>
        <dbReference type="ARBA" id="ARBA00008069"/>
    </source>
</evidence>
<keyword evidence="6 10" id="KW-0547">Nucleotide-binding</keyword>
<feature type="domain" description="Amidase" evidence="11">
    <location>
        <begin position="25"/>
        <end position="463"/>
    </location>
</feature>
<dbReference type="PANTHER" id="PTHR11895:SF151">
    <property type="entry name" value="GLUTAMYL-TRNA(GLN) AMIDOTRANSFERASE SUBUNIT A"/>
    <property type="match status" value="1"/>
</dbReference>
<evidence type="ECO:0000256" key="8">
    <source>
        <dbReference type="ARBA" id="ARBA00022917"/>
    </source>
</evidence>
<dbReference type="PANTHER" id="PTHR11895">
    <property type="entry name" value="TRANSAMIDASE"/>
    <property type="match status" value="1"/>
</dbReference>
<dbReference type="InterPro" id="IPR000120">
    <property type="entry name" value="Amidase"/>
</dbReference>
<dbReference type="AlphaFoldDB" id="A0A6H1Q0J4"/>
<comment type="function">
    <text evidence="10">Allows the formation of correctly charged Gln-tRNA(Gln) through the transamidation of misacylated Glu-tRNA(Gln) in organisms which lack glutaminyl-tRNA synthetase. The reaction takes place in the presence of glutamine and ATP through an activated gamma-phospho-Glu-tRNA(Gln).</text>
</comment>
<dbReference type="GO" id="GO:0050567">
    <property type="term" value="F:glutaminyl-tRNA synthase (glutamine-hydrolyzing) activity"/>
    <property type="evidence" value="ECO:0007669"/>
    <property type="project" value="UniProtKB-UniRule"/>
</dbReference>
<dbReference type="HAMAP" id="MF_00120">
    <property type="entry name" value="GatA"/>
    <property type="match status" value="1"/>
</dbReference>
<dbReference type="GO" id="GO:0030956">
    <property type="term" value="C:glutamyl-tRNA(Gln) amidotransferase complex"/>
    <property type="evidence" value="ECO:0007669"/>
    <property type="project" value="InterPro"/>
</dbReference>
<dbReference type="KEGG" id="peg:E5R92_00645"/>
<dbReference type="SUPFAM" id="SSF75304">
    <property type="entry name" value="Amidase signature (AS) enzymes"/>
    <property type="match status" value="1"/>
</dbReference>
<dbReference type="InterPro" id="IPR020556">
    <property type="entry name" value="Amidase_CS"/>
</dbReference>
<dbReference type="GO" id="GO:0005524">
    <property type="term" value="F:ATP binding"/>
    <property type="evidence" value="ECO:0007669"/>
    <property type="project" value="UniProtKB-KW"/>
</dbReference>
<dbReference type="NCBIfam" id="TIGR00132">
    <property type="entry name" value="gatA"/>
    <property type="match status" value="1"/>
</dbReference>
<dbReference type="Proteomes" id="UP000501094">
    <property type="component" value="Chromosome"/>
</dbReference>
<comment type="similarity">
    <text evidence="1 10">Belongs to the amidase family. GatA subfamily.</text>
</comment>
<dbReference type="Gene3D" id="3.90.1300.10">
    <property type="entry name" value="Amidase signature (AS) domain"/>
    <property type="match status" value="1"/>
</dbReference>
<evidence type="ECO:0000256" key="7">
    <source>
        <dbReference type="ARBA" id="ARBA00022840"/>
    </source>
</evidence>
<evidence type="ECO:0000256" key="2">
    <source>
        <dbReference type="ARBA" id="ARBA00011123"/>
    </source>
</evidence>
<keyword evidence="5 10" id="KW-0436">Ligase</keyword>
<evidence type="ECO:0000256" key="6">
    <source>
        <dbReference type="ARBA" id="ARBA00022741"/>
    </source>
</evidence>
<keyword evidence="7 10" id="KW-0067">ATP-binding</keyword>
<evidence type="ECO:0000256" key="3">
    <source>
        <dbReference type="ARBA" id="ARBA00012739"/>
    </source>
</evidence>
<evidence type="ECO:0000256" key="4">
    <source>
        <dbReference type="ARBA" id="ARBA00014428"/>
    </source>
</evidence>
<feature type="active site" description="Charge relay system" evidence="10">
    <location>
        <position position="151"/>
    </location>
</feature>
<dbReference type="GO" id="GO:0006412">
    <property type="term" value="P:translation"/>
    <property type="evidence" value="ECO:0007669"/>
    <property type="project" value="UniProtKB-UniRule"/>
</dbReference>
<dbReference type="GO" id="GO:0016740">
    <property type="term" value="F:transferase activity"/>
    <property type="evidence" value="ECO:0007669"/>
    <property type="project" value="UniProtKB-KW"/>
</dbReference>
<dbReference type="PROSITE" id="PS00571">
    <property type="entry name" value="AMIDASES"/>
    <property type="match status" value="1"/>
</dbReference>
<comment type="catalytic activity">
    <reaction evidence="9 10">
        <text>L-glutamyl-tRNA(Gln) + L-glutamine + ATP + H2O = L-glutaminyl-tRNA(Gln) + L-glutamate + ADP + phosphate + H(+)</text>
        <dbReference type="Rhea" id="RHEA:17521"/>
        <dbReference type="Rhea" id="RHEA-COMP:9681"/>
        <dbReference type="Rhea" id="RHEA-COMP:9684"/>
        <dbReference type="ChEBI" id="CHEBI:15377"/>
        <dbReference type="ChEBI" id="CHEBI:15378"/>
        <dbReference type="ChEBI" id="CHEBI:29985"/>
        <dbReference type="ChEBI" id="CHEBI:30616"/>
        <dbReference type="ChEBI" id="CHEBI:43474"/>
        <dbReference type="ChEBI" id="CHEBI:58359"/>
        <dbReference type="ChEBI" id="CHEBI:78520"/>
        <dbReference type="ChEBI" id="CHEBI:78521"/>
        <dbReference type="ChEBI" id="CHEBI:456216"/>
        <dbReference type="EC" id="6.3.5.7"/>
    </reaction>
</comment>
<evidence type="ECO:0000313" key="12">
    <source>
        <dbReference type="EMBL" id="QIZ20301.1"/>
    </source>
</evidence>
<dbReference type="RefSeq" id="WP_168606198.1">
    <property type="nucleotide sequence ID" value="NZ_CP038852.1"/>
</dbReference>
<feature type="active site" description="Charge relay system" evidence="10">
    <location>
        <position position="76"/>
    </location>
</feature>
<dbReference type="Pfam" id="PF01425">
    <property type="entry name" value="Amidase"/>
    <property type="match status" value="1"/>
</dbReference>
<dbReference type="EMBL" id="CP038852">
    <property type="protein sequence ID" value="QIZ20301.1"/>
    <property type="molecule type" value="Genomic_DNA"/>
</dbReference>
<evidence type="ECO:0000259" key="11">
    <source>
        <dbReference type="Pfam" id="PF01425"/>
    </source>
</evidence>
<comment type="subunit">
    <text evidence="2 10">Heterotrimer of A, B and C subunits.</text>
</comment>
<evidence type="ECO:0000256" key="5">
    <source>
        <dbReference type="ARBA" id="ARBA00022598"/>
    </source>
</evidence>
<keyword evidence="12" id="KW-0808">Transferase</keyword>
<dbReference type="InterPro" id="IPR036928">
    <property type="entry name" value="AS_sf"/>
</dbReference>
<dbReference type="EC" id="6.3.5.7" evidence="3 10"/>
<organism evidence="12 13">
    <name type="scientific">Candidatus Pelagibacter giovannonii</name>
    <dbReference type="NCBI Taxonomy" id="2563896"/>
    <lineage>
        <taxon>Bacteria</taxon>
        <taxon>Pseudomonadati</taxon>
        <taxon>Pseudomonadota</taxon>
        <taxon>Alphaproteobacteria</taxon>
        <taxon>Candidatus Pelagibacterales</taxon>
        <taxon>Candidatus Pelagibacteraceae</taxon>
        <taxon>Candidatus Pelagibacter</taxon>
    </lineage>
</organism>
<accession>A0A6H1Q0J4</accession>
<evidence type="ECO:0000313" key="13">
    <source>
        <dbReference type="Proteomes" id="UP000501094"/>
    </source>
</evidence>
<feature type="active site" description="Acyl-ester intermediate" evidence="10">
    <location>
        <position position="175"/>
    </location>
</feature>
<protein>
    <recommendedName>
        <fullName evidence="4 10">Glutamyl-tRNA(Gln) amidotransferase subunit A</fullName>
        <shortName evidence="10">Glu-ADT subunit A</shortName>
        <ecNumber evidence="3 10">6.3.5.7</ecNumber>
    </recommendedName>
</protein>